<dbReference type="InterPro" id="IPR051012">
    <property type="entry name" value="CellSynth/LPSAsmb/PSIAsmb"/>
</dbReference>
<dbReference type="PANTHER" id="PTHR45586:SF1">
    <property type="entry name" value="LIPOPOLYSACCHARIDE ASSEMBLY PROTEIN B"/>
    <property type="match status" value="1"/>
</dbReference>
<evidence type="ECO:0000313" key="5">
    <source>
        <dbReference type="Proteomes" id="UP001161325"/>
    </source>
</evidence>
<dbReference type="Proteomes" id="UP001161325">
    <property type="component" value="Unassembled WGS sequence"/>
</dbReference>
<protein>
    <recommendedName>
        <fullName evidence="6">Tetratricopeptide repeat protein</fullName>
    </recommendedName>
</protein>
<proteinExistence type="predicted"/>
<feature type="repeat" description="TPR" evidence="3">
    <location>
        <begin position="432"/>
        <end position="465"/>
    </location>
</feature>
<dbReference type="PANTHER" id="PTHR45586">
    <property type="entry name" value="TPR REPEAT-CONTAINING PROTEIN PA4667"/>
    <property type="match status" value="1"/>
</dbReference>
<evidence type="ECO:0000313" key="4">
    <source>
        <dbReference type="EMBL" id="GLC26467.1"/>
    </source>
</evidence>
<accession>A0AA37Q859</accession>
<feature type="repeat" description="TPR" evidence="3">
    <location>
        <begin position="27"/>
        <end position="60"/>
    </location>
</feature>
<sequence>MGAEAAVALPAPDPLLALARRTDPADPGAQNNLGVLLHRRGRPEAALHAFSRALALDPAMRLARRNLAAAANDAAGDRREAELRARVRQDGADLDARRELARLLSALGRHDAARAELDALVALAPDAPGVHVERARAEQAAGDVDAAAAALERARALAPASATIRALLAHVTYHAGDPAAALSHVEDALRLGPDDADAHLLHGFLLGELGRPDEGLAARARAVALNPALGRADANLALTPVGDARPHAGAEPDPDAEPPEAFLALGTAFRHKAYYDEALREYRRAASLGAPEAAVARAVGEVHLLRGAPEAAIVPWTRLTALAPDDATAWLGRAGAAHLAGRAEDARAAYERALSLAGARVDLVAWAHNGLGALRWAAGDLAGAATAFETAARAPGAVVPQLNQAAALAAIGELSRALVVARGAVRAAPDRAPAWTMLGGLLADANRPADARSAFARALDLDEHDAGARYGLAFAAAALGDHDVARRETERVLATTPVVPGRRLFLVLDLGGPTEFAIDAPEVTAAGAAVAGFALDDAAADALVAELLAPRFDHGDVGAPAAEGAHPYALADEHLAHGDVERAEAAISRAMGRGGDRAEGLARLGALFARRGLHGEALERFGEARQLAPGLRAAVLGEVRALRELGRMRHACEASAVMAAAWPRDDEALALAALAHADAGDAASALALLERAAERAHGLAAWRDVAATWRALGDAVACVAAQERVVALSNGDPRERLALAHAQRAAGDVDAAESSLRALLADVPALADASLALAAMRIERGAPRDAVPLLAAVAARDPWHVDALAQLAAALADVGRPRDAAVAASRARRLDPEHALALCVEGDCRFAVGQRARAAACWRGALALEPVGIAATRARAALRAAGEAP</sequence>
<dbReference type="SMART" id="SM00028">
    <property type="entry name" value="TPR"/>
    <property type="match status" value="13"/>
</dbReference>
<dbReference type="InterPro" id="IPR013105">
    <property type="entry name" value="TPR_2"/>
</dbReference>
<comment type="caution">
    <text evidence="4">The sequence shown here is derived from an EMBL/GenBank/DDBJ whole genome shotgun (WGS) entry which is preliminary data.</text>
</comment>
<gene>
    <name evidence="4" type="ORF">rosag_29800</name>
</gene>
<keyword evidence="1" id="KW-0677">Repeat</keyword>
<dbReference type="RefSeq" id="WP_284350917.1">
    <property type="nucleotide sequence ID" value="NZ_BRXS01000004.1"/>
</dbReference>
<dbReference type="Gene3D" id="1.25.40.10">
    <property type="entry name" value="Tetratricopeptide repeat domain"/>
    <property type="match status" value="4"/>
</dbReference>
<dbReference type="InterPro" id="IPR011990">
    <property type="entry name" value="TPR-like_helical_dom_sf"/>
</dbReference>
<dbReference type="Pfam" id="PF13432">
    <property type="entry name" value="TPR_16"/>
    <property type="match status" value="2"/>
</dbReference>
<dbReference type="Pfam" id="PF07719">
    <property type="entry name" value="TPR_2"/>
    <property type="match status" value="1"/>
</dbReference>
<dbReference type="Pfam" id="PF14559">
    <property type="entry name" value="TPR_19"/>
    <property type="match status" value="2"/>
</dbReference>
<dbReference type="SUPFAM" id="SSF48452">
    <property type="entry name" value="TPR-like"/>
    <property type="match status" value="4"/>
</dbReference>
<feature type="repeat" description="TPR" evidence="3">
    <location>
        <begin position="598"/>
        <end position="631"/>
    </location>
</feature>
<evidence type="ECO:0008006" key="6">
    <source>
        <dbReference type="Google" id="ProtNLM"/>
    </source>
</evidence>
<feature type="repeat" description="TPR" evidence="3">
    <location>
        <begin position="259"/>
        <end position="292"/>
    </location>
</feature>
<organism evidence="4 5">
    <name type="scientific">Roseisolibacter agri</name>
    <dbReference type="NCBI Taxonomy" id="2014610"/>
    <lineage>
        <taxon>Bacteria</taxon>
        <taxon>Pseudomonadati</taxon>
        <taxon>Gemmatimonadota</taxon>
        <taxon>Gemmatimonadia</taxon>
        <taxon>Gemmatimonadales</taxon>
        <taxon>Gemmatimonadaceae</taxon>
        <taxon>Roseisolibacter</taxon>
    </lineage>
</organism>
<dbReference type="AlphaFoldDB" id="A0AA37Q859"/>
<dbReference type="PROSITE" id="PS50005">
    <property type="entry name" value="TPR"/>
    <property type="match status" value="4"/>
</dbReference>
<dbReference type="InterPro" id="IPR019734">
    <property type="entry name" value="TPR_rpt"/>
</dbReference>
<evidence type="ECO:0000256" key="3">
    <source>
        <dbReference type="PROSITE-ProRule" id="PRU00339"/>
    </source>
</evidence>
<evidence type="ECO:0000256" key="2">
    <source>
        <dbReference type="ARBA" id="ARBA00022803"/>
    </source>
</evidence>
<reference evidence="4" key="1">
    <citation type="submission" date="2022-08" db="EMBL/GenBank/DDBJ databases">
        <title>Draft genome sequencing of Roseisolibacter agri AW1220.</title>
        <authorList>
            <person name="Tobiishi Y."/>
            <person name="Tonouchi A."/>
        </authorList>
    </citation>
    <scope>NUCLEOTIDE SEQUENCE</scope>
    <source>
        <strain evidence="4">AW1220</strain>
    </source>
</reference>
<keyword evidence="5" id="KW-1185">Reference proteome</keyword>
<name>A0AA37Q859_9BACT</name>
<evidence type="ECO:0000256" key="1">
    <source>
        <dbReference type="ARBA" id="ARBA00022737"/>
    </source>
</evidence>
<dbReference type="EMBL" id="BRXS01000004">
    <property type="protein sequence ID" value="GLC26467.1"/>
    <property type="molecule type" value="Genomic_DNA"/>
</dbReference>
<keyword evidence="2 3" id="KW-0802">TPR repeat</keyword>